<reference evidence="2 3" key="1">
    <citation type="submission" date="2017-02" db="EMBL/GenBank/DDBJ databases">
        <authorList>
            <person name="Peterson S.W."/>
        </authorList>
    </citation>
    <scope>NUCLEOTIDE SEQUENCE [LARGE SCALE GENOMIC DNA]</scope>
    <source>
        <strain evidence="2 3">S285</strain>
    </source>
</reference>
<feature type="region of interest" description="Disordered" evidence="1">
    <location>
        <begin position="21"/>
        <end position="85"/>
    </location>
</feature>
<dbReference type="EMBL" id="CP019948">
    <property type="protein sequence ID" value="ARN80671.1"/>
    <property type="molecule type" value="Genomic_DNA"/>
</dbReference>
<sequence length="85" mass="9656">MRLSPNLPLLTRLRWRGDRLRLTRHSRRSNSPARGKPVRHAGKPSLVKIEPSAIEGRKNAYERRTPKPSNRRSGNVALALAIGER</sequence>
<dbReference type="AlphaFoldDB" id="A0A1W6MST0"/>
<dbReference type="KEGG" id="mbry:B1812_05840"/>
<proteinExistence type="predicted"/>
<feature type="compositionally biased region" description="Basic and acidic residues" evidence="1">
    <location>
        <begin position="55"/>
        <end position="65"/>
    </location>
</feature>
<evidence type="ECO:0000313" key="2">
    <source>
        <dbReference type="EMBL" id="ARN80671.1"/>
    </source>
</evidence>
<name>A0A1W6MST0_9HYPH</name>
<dbReference type="Proteomes" id="UP000193978">
    <property type="component" value="Chromosome"/>
</dbReference>
<gene>
    <name evidence="2" type="ORF">B1812_05840</name>
</gene>
<keyword evidence="3" id="KW-1185">Reference proteome</keyword>
<accession>A0A1W6MST0</accession>
<evidence type="ECO:0000256" key="1">
    <source>
        <dbReference type="SAM" id="MobiDB-lite"/>
    </source>
</evidence>
<protein>
    <submittedName>
        <fullName evidence="2">Uncharacterized protein</fullName>
    </submittedName>
</protein>
<evidence type="ECO:0000313" key="3">
    <source>
        <dbReference type="Proteomes" id="UP000193978"/>
    </source>
</evidence>
<organism evidence="2 3">
    <name type="scientific">Methylocystis bryophila</name>
    <dbReference type="NCBI Taxonomy" id="655015"/>
    <lineage>
        <taxon>Bacteria</taxon>
        <taxon>Pseudomonadati</taxon>
        <taxon>Pseudomonadota</taxon>
        <taxon>Alphaproteobacteria</taxon>
        <taxon>Hyphomicrobiales</taxon>
        <taxon>Methylocystaceae</taxon>
        <taxon>Methylocystis</taxon>
    </lineage>
</organism>